<accession>A0A4Y3PW52</accession>
<gene>
    <name evidence="3" type="ORF">BPA01_43610</name>
</gene>
<proteinExistence type="predicted"/>
<feature type="signal peptide" evidence="1">
    <location>
        <begin position="1"/>
        <end position="46"/>
    </location>
</feature>
<sequence>MATVMNTIGKLVTHGKVVRMLRKSGFFRLSSLLLSVLLALVGCASADHAEHASTALAQKTDTPMLAELSIPLQVELDPAPAKNVKENTLRITVPAEHAAKLAKAKVSVSLTMPNMDHGAIVFEAMQEKAGEYVAQIVPTMLGEWLATITFEMDGTAMSTAYSFEVEP</sequence>
<evidence type="ECO:0000313" key="4">
    <source>
        <dbReference type="Proteomes" id="UP000316882"/>
    </source>
</evidence>
<dbReference type="Pfam" id="PF13115">
    <property type="entry name" value="YtkA"/>
    <property type="match status" value="1"/>
</dbReference>
<name>A0A4Y3PW52_BREPA</name>
<dbReference type="EMBL" id="BJMH01000028">
    <property type="protein sequence ID" value="GEB34781.1"/>
    <property type="molecule type" value="Genomic_DNA"/>
</dbReference>
<reference evidence="3 4" key="1">
    <citation type="submission" date="2019-06" db="EMBL/GenBank/DDBJ databases">
        <title>Whole genome shotgun sequence of Brevibacillus parabrevis NBRC 12334.</title>
        <authorList>
            <person name="Hosoyama A."/>
            <person name="Uohara A."/>
            <person name="Ohji S."/>
            <person name="Ichikawa N."/>
        </authorList>
    </citation>
    <scope>NUCLEOTIDE SEQUENCE [LARGE SCALE GENOMIC DNA]</scope>
    <source>
        <strain evidence="3 4">NBRC 12334</strain>
    </source>
</reference>
<keyword evidence="1" id="KW-0732">Signal</keyword>
<dbReference type="Proteomes" id="UP000316882">
    <property type="component" value="Unassembled WGS sequence"/>
</dbReference>
<keyword evidence="4" id="KW-1185">Reference proteome</keyword>
<organism evidence="3 4">
    <name type="scientific">Brevibacillus parabrevis</name>
    <dbReference type="NCBI Taxonomy" id="54914"/>
    <lineage>
        <taxon>Bacteria</taxon>
        <taxon>Bacillati</taxon>
        <taxon>Bacillota</taxon>
        <taxon>Bacilli</taxon>
        <taxon>Bacillales</taxon>
        <taxon>Paenibacillaceae</taxon>
        <taxon>Brevibacillus</taxon>
    </lineage>
</organism>
<evidence type="ECO:0000313" key="3">
    <source>
        <dbReference type="EMBL" id="GEB34781.1"/>
    </source>
</evidence>
<feature type="domain" description="YtkA-like" evidence="2">
    <location>
        <begin position="71"/>
        <end position="146"/>
    </location>
</feature>
<feature type="chain" id="PRO_5021435987" description="YtkA-like domain-containing protein" evidence="1">
    <location>
        <begin position="47"/>
        <end position="167"/>
    </location>
</feature>
<dbReference type="AlphaFoldDB" id="A0A4Y3PW52"/>
<protein>
    <recommendedName>
        <fullName evidence="2">YtkA-like domain-containing protein</fullName>
    </recommendedName>
</protein>
<dbReference type="STRING" id="54914.AV540_15790"/>
<dbReference type="InterPro" id="IPR032693">
    <property type="entry name" value="YtkA-like_dom"/>
</dbReference>
<comment type="caution">
    <text evidence="3">The sequence shown here is derived from an EMBL/GenBank/DDBJ whole genome shotgun (WGS) entry which is preliminary data.</text>
</comment>
<evidence type="ECO:0000259" key="2">
    <source>
        <dbReference type="Pfam" id="PF13115"/>
    </source>
</evidence>
<evidence type="ECO:0000256" key="1">
    <source>
        <dbReference type="SAM" id="SignalP"/>
    </source>
</evidence>